<dbReference type="EMBL" id="SCEB01001399">
    <property type="protein sequence ID" value="RXM96857.1"/>
    <property type="molecule type" value="Genomic_DNA"/>
</dbReference>
<dbReference type="GO" id="GO:0007157">
    <property type="term" value="P:heterophilic cell-cell adhesion via plasma membrane cell adhesion molecules"/>
    <property type="evidence" value="ECO:0007669"/>
    <property type="project" value="TreeGrafter"/>
</dbReference>
<feature type="compositionally biased region" description="Polar residues" evidence="4">
    <location>
        <begin position="344"/>
        <end position="358"/>
    </location>
</feature>
<keyword evidence="1" id="KW-0245">EGF-like domain</keyword>
<feature type="domain" description="Teneurin NHL" evidence="5">
    <location>
        <begin position="29"/>
        <end position="332"/>
    </location>
</feature>
<evidence type="ECO:0000256" key="3">
    <source>
        <dbReference type="ARBA" id="ARBA00023157"/>
    </source>
</evidence>
<feature type="region of interest" description="Disordered" evidence="4">
    <location>
        <begin position="329"/>
        <end position="399"/>
    </location>
</feature>
<dbReference type="InterPro" id="IPR056822">
    <property type="entry name" value="TEN_NHL"/>
</dbReference>
<feature type="compositionally biased region" description="Polar residues" evidence="4">
    <location>
        <begin position="368"/>
        <end position="387"/>
    </location>
</feature>
<dbReference type="PANTHER" id="PTHR11219">
    <property type="entry name" value="TENEURIN AND N-ACETYLGLUCOSAMINE-1-PHOSPHODIESTER ALPHA-N-ACETYLGLUCOSAMINIDASE"/>
    <property type="match status" value="1"/>
</dbReference>
<dbReference type="InterPro" id="IPR051216">
    <property type="entry name" value="Teneurin"/>
</dbReference>
<keyword evidence="2" id="KW-0677">Repeat</keyword>
<dbReference type="GO" id="GO:0050839">
    <property type="term" value="F:cell adhesion molecule binding"/>
    <property type="evidence" value="ECO:0007669"/>
    <property type="project" value="TreeGrafter"/>
</dbReference>
<sequence length="484" mass="52243">MPGNSLSNTFINGILHKGNGENLFLTQQPAVISSIMGNGRRRSITCPSCSGLADGNKLLAPVALAAGIDGSLYIGDLNFVRRVFPSMNTTNILELSNNPAHKYFLAVDPVTGALYVSDTNSRRIYRMKSLMGSKQLSENSEVVAGTGEQCLPFDEARCGDGGKAVEATLMSPRGIAVDKNGLMYFVDATMIRKVDQNGIISTLLGSNDLTAVRPLSCDSSMDVSQVRLEWPTDLAINPMDNSLYVLENNVILRITENHQVSIIAGRPMHCQVPGIDYSLSKLAIHSALESATSIAMSHTGVLYIAETDEKKMNRVRQVTTNGEISLLAGKLKMQSGESKEEKQTSSAQSTPSGTPQTSPKHKRRGWFSQGSTASLTGSEIASTNSSIDMGPVEGGTTEKWSLFGPRHVQKSTTDPGGFALQSYRGAQKPTPMELMRAQATRLAEDPANLKPPRMDVPGMDVKRQAPRSHNLKPRDMNVLTPSGF</sequence>
<dbReference type="GO" id="GO:0048666">
    <property type="term" value="P:neuron development"/>
    <property type="evidence" value="ECO:0007669"/>
    <property type="project" value="TreeGrafter"/>
</dbReference>
<protein>
    <submittedName>
        <fullName evidence="6">Teneurin-2</fullName>
    </submittedName>
</protein>
<keyword evidence="3" id="KW-1015">Disulfide bond</keyword>
<dbReference type="GO" id="GO:0042803">
    <property type="term" value="F:protein homodimerization activity"/>
    <property type="evidence" value="ECO:0007669"/>
    <property type="project" value="TreeGrafter"/>
</dbReference>
<name>A0A662YK12_ACIRT</name>
<evidence type="ECO:0000256" key="2">
    <source>
        <dbReference type="ARBA" id="ARBA00022737"/>
    </source>
</evidence>
<dbReference type="GO" id="GO:0046982">
    <property type="term" value="F:protein heterodimerization activity"/>
    <property type="evidence" value="ECO:0007669"/>
    <property type="project" value="TreeGrafter"/>
</dbReference>
<evidence type="ECO:0000259" key="5">
    <source>
        <dbReference type="Pfam" id="PF25021"/>
    </source>
</evidence>
<organism evidence="6 7">
    <name type="scientific">Acipenser ruthenus</name>
    <name type="common">Sterlet sturgeon</name>
    <dbReference type="NCBI Taxonomy" id="7906"/>
    <lineage>
        <taxon>Eukaryota</taxon>
        <taxon>Metazoa</taxon>
        <taxon>Chordata</taxon>
        <taxon>Craniata</taxon>
        <taxon>Vertebrata</taxon>
        <taxon>Euteleostomi</taxon>
        <taxon>Actinopterygii</taxon>
        <taxon>Chondrostei</taxon>
        <taxon>Acipenseriformes</taxon>
        <taxon>Acipenseridae</taxon>
        <taxon>Acipenser</taxon>
    </lineage>
</organism>
<dbReference type="GO" id="GO:0043005">
    <property type="term" value="C:neuron projection"/>
    <property type="evidence" value="ECO:0007669"/>
    <property type="project" value="TreeGrafter"/>
</dbReference>
<evidence type="ECO:0000256" key="4">
    <source>
        <dbReference type="SAM" id="MobiDB-lite"/>
    </source>
</evidence>
<proteinExistence type="predicted"/>
<dbReference type="Proteomes" id="UP000289886">
    <property type="component" value="Unassembled WGS sequence"/>
</dbReference>
<accession>A0A662YK12</accession>
<dbReference type="InterPro" id="IPR011042">
    <property type="entry name" value="6-blade_b-propeller_TolB-like"/>
</dbReference>
<reference evidence="6 7" key="1">
    <citation type="submission" date="2019-01" db="EMBL/GenBank/DDBJ databases">
        <title>Draft Genome and Complete Hox-Cluster Characterization of the Sterlet Sturgeon (Acipenser ruthenus).</title>
        <authorList>
            <person name="Wei Q."/>
        </authorList>
    </citation>
    <scope>NUCLEOTIDE SEQUENCE [LARGE SCALE GENOMIC DNA]</scope>
    <source>
        <strain evidence="6">WHYD16114868_AA</strain>
        <tissue evidence="6">Blood</tissue>
    </source>
</reference>
<dbReference type="AlphaFoldDB" id="A0A662YK12"/>
<comment type="caution">
    <text evidence="6">The sequence shown here is derived from an EMBL/GenBank/DDBJ whole genome shotgun (WGS) entry which is preliminary data.</text>
</comment>
<dbReference type="SUPFAM" id="SSF63825">
    <property type="entry name" value="YWTD domain"/>
    <property type="match status" value="1"/>
</dbReference>
<evidence type="ECO:0000313" key="6">
    <source>
        <dbReference type="EMBL" id="RXM96857.1"/>
    </source>
</evidence>
<dbReference type="Pfam" id="PF25021">
    <property type="entry name" value="TEN_NHL"/>
    <property type="match status" value="1"/>
</dbReference>
<keyword evidence="7" id="KW-1185">Reference proteome</keyword>
<feature type="region of interest" description="Disordered" evidence="4">
    <location>
        <begin position="443"/>
        <end position="484"/>
    </location>
</feature>
<dbReference type="FunFam" id="2.120.10.30:FF:000003">
    <property type="entry name" value="Teneurin transmembrane protein 2"/>
    <property type="match status" value="1"/>
</dbReference>
<dbReference type="PANTHER" id="PTHR11219:SF8">
    <property type="entry name" value="TENEURIN-2"/>
    <property type="match status" value="1"/>
</dbReference>
<evidence type="ECO:0000313" key="7">
    <source>
        <dbReference type="Proteomes" id="UP000289886"/>
    </source>
</evidence>
<gene>
    <name evidence="6" type="ORF">EOD39_15154</name>
</gene>
<evidence type="ECO:0000256" key="1">
    <source>
        <dbReference type="ARBA" id="ARBA00022536"/>
    </source>
</evidence>
<dbReference type="Gene3D" id="2.120.10.30">
    <property type="entry name" value="TolB, C-terminal domain"/>
    <property type="match status" value="2"/>
</dbReference>